<keyword evidence="3" id="KW-0963">Cytoplasm</keyword>
<evidence type="ECO:0000313" key="12">
    <source>
        <dbReference type="Proteomes" id="UP000280307"/>
    </source>
</evidence>
<evidence type="ECO:0000256" key="2">
    <source>
        <dbReference type="ARBA" id="ARBA00009622"/>
    </source>
</evidence>
<keyword evidence="9" id="KW-0206">Cytoskeleton</keyword>
<dbReference type="PANTHER" id="PTHR45783">
    <property type="entry name" value="KINESIN LIGHT CHAIN"/>
    <property type="match status" value="1"/>
</dbReference>
<dbReference type="GO" id="GO:0005871">
    <property type="term" value="C:kinesin complex"/>
    <property type="evidence" value="ECO:0007669"/>
    <property type="project" value="InterPro"/>
</dbReference>
<accession>A0A426U301</accession>
<comment type="similarity">
    <text evidence="2">Belongs to the kinesin light chain family.</text>
</comment>
<sequence>MQVLAQLGQSGWMLRGPVERIWVGERDRAALVASLDEQDAALIERVLELIHTPASVAQVPLPPAPPDVVLSPSILAALASNDAAQLEAALAILAPDERTRVEAQLRAEAERVMQELTRRSSEEIVAGLPAAVRAALEQQDSDAIQAAMAALADNDRQRVMVDLGALRAHAVRAAQQQQQDPLERFAPLLEAIAAVANGDDAPRKLVTQTLAQLEQNGWMLRGPVERIWAGERDRAALVAGLDEQDAALIERMLELIHTPASVAQVPLPPAPPDVVLSPSILAALASNDVAQLKAALAALAPDERTRVEAQLRAEAERVMQELTPRSPEEIVAGLPAAVRAALQQQDNDAFQLEMGAFAEEERPMPPEAEASPLTTARAGIRCARWPALLAGAGGVATVGLLGAAGLAPLLAGLGAGALATGPVVEWFTSMGMNALAGWVGNLATDGMWAVLDDDDPDPAWLAELAQCLAAAAASDQALAAELATFLKELDAVPLALASIAEEQEAQSDVLIEQHRLLQRLSADMERLKLAGGALGPVVVAESDRVIATNIDCTKSHFAQLRAELTAIRDAQRHAIDVLHRVESIALLRQHRPELLDAEADALAAELGDLPLALHLAGRFLADLAKCWSVDRYLAELRSSRLFDRLLLLERGGTLPTDHNRDVARSFALSYERLELQDAEDALALKLLARAAHLVPGEVLPTALLLATIAQPVDDADGDRLAEAALDRLVALGLIEREGDDSLRMHRLVGAYVRHVSADGEAQSAVEQVVIRVAGNMVDVPILATLNAFIPILRGITDAALGREDARVVSLCSWIGRHLQRLGSYASAQPYVERALALSEQVLGAEHPDTAQSLNNLAWLYRVQGNYGAALPLYERALPLSEQVLGADHPQTVQVLTNLAWLYEAQGNYGAALPLYERALPLSEHVLGVDHPQTVIIFTKLAGLYEAQGNYDAALPLSQRALVIYERVLGVDHPQTVISLINLAGLYCRQENYEAALPLAERALPLSEQVLGGDHSQTFTILLNLAWLYREQRNYEAALPLYERTLEICERVWGVEHPQTIQRLTGLAGLYEEQENYGAALPLYERALAIREQVLGAEHPDTAQSLNNLAWLYRVQGNYGAALPLYERALPLSEHVLGADHPQTVEVLTNLAWLYRAQGNYGAALPLSERALAIREQVLGAEHPDTATSLNNLAGLYEAQGNYGAALPLYERALAIRERVLGAEHPGVATSLNNLAVLHAHRGGFVTAIPLIERALNIRQRTLGGQHPDTLATEQSLVNMRRAAQQQQQDPLERFVPLLAAIAAVAKGDDAPREQVTQALTQLEQNGWMLRGPVERIWAGERARAMLVAGLDEQDAALIERVLRLL</sequence>
<dbReference type="GO" id="GO:0005737">
    <property type="term" value="C:cytoplasm"/>
    <property type="evidence" value="ECO:0007669"/>
    <property type="project" value="TreeGrafter"/>
</dbReference>
<dbReference type="PROSITE" id="PS50005">
    <property type="entry name" value="TPR"/>
    <property type="match status" value="5"/>
</dbReference>
<keyword evidence="4" id="KW-0493">Microtubule</keyword>
<organism evidence="11 12">
    <name type="scientific">Candidatus Viridilinea halotolerans</name>
    <dbReference type="NCBI Taxonomy" id="2491704"/>
    <lineage>
        <taxon>Bacteria</taxon>
        <taxon>Bacillati</taxon>
        <taxon>Chloroflexota</taxon>
        <taxon>Chloroflexia</taxon>
        <taxon>Chloroflexales</taxon>
        <taxon>Chloroflexineae</taxon>
        <taxon>Oscillochloridaceae</taxon>
        <taxon>Candidatus Viridilinea</taxon>
    </lineage>
</organism>
<dbReference type="GO" id="GO:0005874">
    <property type="term" value="C:microtubule"/>
    <property type="evidence" value="ECO:0007669"/>
    <property type="project" value="UniProtKB-KW"/>
</dbReference>
<dbReference type="PRINTS" id="PR00381">
    <property type="entry name" value="KINESINLIGHT"/>
</dbReference>
<dbReference type="Pfam" id="PF13374">
    <property type="entry name" value="TPR_10"/>
    <property type="match status" value="2"/>
</dbReference>
<evidence type="ECO:0000256" key="4">
    <source>
        <dbReference type="ARBA" id="ARBA00022701"/>
    </source>
</evidence>
<feature type="repeat" description="TPR" evidence="10">
    <location>
        <begin position="850"/>
        <end position="883"/>
    </location>
</feature>
<name>A0A426U301_9CHLR</name>
<comment type="subcellular location">
    <subcellularLocation>
        <location evidence="1">Cytoplasm</location>
        <location evidence="1">Cytoskeleton</location>
    </subcellularLocation>
</comment>
<proteinExistence type="inferred from homology"/>
<dbReference type="GO" id="GO:0019894">
    <property type="term" value="F:kinesin binding"/>
    <property type="evidence" value="ECO:0007669"/>
    <property type="project" value="TreeGrafter"/>
</dbReference>
<dbReference type="SUPFAM" id="SSF48452">
    <property type="entry name" value="TPR-like"/>
    <property type="match status" value="2"/>
</dbReference>
<evidence type="ECO:0000256" key="7">
    <source>
        <dbReference type="ARBA" id="ARBA00023054"/>
    </source>
</evidence>
<dbReference type="InterPro" id="IPR011990">
    <property type="entry name" value="TPR-like_helical_dom_sf"/>
</dbReference>
<dbReference type="Proteomes" id="UP000280307">
    <property type="component" value="Unassembled WGS sequence"/>
</dbReference>
<dbReference type="GO" id="GO:0007018">
    <property type="term" value="P:microtubule-based movement"/>
    <property type="evidence" value="ECO:0007669"/>
    <property type="project" value="TreeGrafter"/>
</dbReference>
<evidence type="ECO:0000256" key="9">
    <source>
        <dbReference type="ARBA" id="ARBA00023212"/>
    </source>
</evidence>
<evidence type="ECO:0000313" key="11">
    <source>
        <dbReference type="EMBL" id="RRR74024.1"/>
    </source>
</evidence>
<reference evidence="11 12" key="1">
    <citation type="submission" date="2018-12" db="EMBL/GenBank/DDBJ databases">
        <title>Genome Sequence of Candidatus Viridilinea halotolerans isolated from saline sulfide-rich spring.</title>
        <authorList>
            <person name="Grouzdev D.S."/>
            <person name="Burganskaya E.I."/>
            <person name="Krutkina M.S."/>
            <person name="Sukhacheva M.V."/>
            <person name="Gorlenko V.M."/>
        </authorList>
    </citation>
    <scope>NUCLEOTIDE SEQUENCE [LARGE SCALE GENOMIC DNA]</scope>
    <source>
        <strain evidence="11">Chok-6</strain>
    </source>
</reference>
<dbReference type="InterPro" id="IPR002151">
    <property type="entry name" value="Kinesin_light"/>
</dbReference>
<feature type="repeat" description="TPR" evidence="10">
    <location>
        <begin position="1186"/>
        <end position="1219"/>
    </location>
</feature>
<dbReference type="InterPro" id="IPR019734">
    <property type="entry name" value="TPR_rpt"/>
</dbReference>
<dbReference type="SMART" id="SM00028">
    <property type="entry name" value="TPR"/>
    <property type="match status" value="11"/>
</dbReference>
<dbReference type="EMBL" id="RSAS01000301">
    <property type="protein sequence ID" value="RRR74024.1"/>
    <property type="molecule type" value="Genomic_DNA"/>
</dbReference>
<evidence type="ECO:0000256" key="6">
    <source>
        <dbReference type="ARBA" id="ARBA00022803"/>
    </source>
</evidence>
<evidence type="ECO:0000256" key="5">
    <source>
        <dbReference type="ARBA" id="ARBA00022737"/>
    </source>
</evidence>
<feature type="repeat" description="TPR" evidence="10">
    <location>
        <begin position="1102"/>
        <end position="1135"/>
    </location>
</feature>
<comment type="caution">
    <text evidence="11">The sequence shown here is derived from an EMBL/GenBank/DDBJ whole genome shotgun (WGS) entry which is preliminary data.</text>
</comment>
<dbReference type="PANTHER" id="PTHR45783:SF3">
    <property type="entry name" value="KINESIN LIGHT CHAIN"/>
    <property type="match status" value="1"/>
</dbReference>
<keyword evidence="8" id="KW-0505">Motor protein</keyword>
<evidence type="ECO:0000256" key="8">
    <source>
        <dbReference type="ARBA" id="ARBA00023175"/>
    </source>
</evidence>
<evidence type="ECO:0000256" key="1">
    <source>
        <dbReference type="ARBA" id="ARBA00004245"/>
    </source>
</evidence>
<protein>
    <submittedName>
        <fullName evidence="11">Tetratricopeptide repeat protein</fullName>
    </submittedName>
</protein>
<dbReference type="Pfam" id="PF13424">
    <property type="entry name" value="TPR_12"/>
    <property type="match status" value="5"/>
</dbReference>
<feature type="repeat" description="TPR" evidence="10">
    <location>
        <begin position="892"/>
        <end position="925"/>
    </location>
</feature>
<feature type="repeat" description="TPR" evidence="10">
    <location>
        <begin position="1018"/>
        <end position="1051"/>
    </location>
</feature>
<evidence type="ECO:0000256" key="3">
    <source>
        <dbReference type="ARBA" id="ARBA00022490"/>
    </source>
</evidence>
<keyword evidence="7" id="KW-0175">Coiled coil</keyword>
<evidence type="ECO:0000256" key="10">
    <source>
        <dbReference type="PROSITE-ProRule" id="PRU00339"/>
    </source>
</evidence>
<keyword evidence="6 10" id="KW-0802">TPR repeat</keyword>
<gene>
    <name evidence="11" type="ORF">EI684_07945</name>
</gene>
<dbReference type="Gene3D" id="1.25.40.10">
    <property type="entry name" value="Tetratricopeptide repeat domain"/>
    <property type="match status" value="3"/>
</dbReference>
<keyword evidence="5" id="KW-0677">Repeat</keyword>